<dbReference type="InterPro" id="IPR021270">
    <property type="entry name" value="DUF2849"/>
</dbReference>
<dbReference type="Proteomes" id="UP001596516">
    <property type="component" value="Unassembled WGS sequence"/>
</dbReference>
<name>A0ABW2UJZ6_9RHOB</name>
<sequence>MSRRFTPKVVTANALLEGDVVYLTEDDRWTRHHHEAELIEDEAHATLRLLHAQSQPHVVVGPYLADAVAGDNGPEPTHFREAFRTRGPSNYPHGKQAEAAG</sequence>
<organism evidence="2 3">
    <name type="scientific">Plastorhodobacter daqingensis</name>
    <dbReference type="NCBI Taxonomy" id="1387281"/>
    <lineage>
        <taxon>Bacteria</taxon>
        <taxon>Pseudomonadati</taxon>
        <taxon>Pseudomonadota</taxon>
        <taxon>Alphaproteobacteria</taxon>
        <taxon>Rhodobacterales</taxon>
        <taxon>Paracoccaceae</taxon>
        <taxon>Plastorhodobacter</taxon>
    </lineage>
</organism>
<evidence type="ECO:0000256" key="1">
    <source>
        <dbReference type="SAM" id="MobiDB-lite"/>
    </source>
</evidence>
<feature type="region of interest" description="Disordered" evidence="1">
    <location>
        <begin position="71"/>
        <end position="101"/>
    </location>
</feature>
<proteinExistence type="predicted"/>
<protein>
    <submittedName>
        <fullName evidence="2">DUF2849 domain-containing protein</fullName>
    </submittedName>
</protein>
<gene>
    <name evidence="2" type="ORF">ACFQXB_12505</name>
</gene>
<keyword evidence="3" id="KW-1185">Reference proteome</keyword>
<dbReference type="RefSeq" id="WP_377404163.1">
    <property type="nucleotide sequence ID" value="NZ_JBHTFQ010000006.1"/>
</dbReference>
<reference evidence="3" key="1">
    <citation type="journal article" date="2019" name="Int. J. Syst. Evol. Microbiol.">
        <title>The Global Catalogue of Microorganisms (GCM) 10K type strain sequencing project: providing services to taxonomists for standard genome sequencing and annotation.</title>
        <authorList>
            <consortium name="The Broad Institute Genomics Platform"/>
            <consortium name="The Broad Institute Genome Sequencing Center for Infectious Disease"/>
            <person name="Wu L."/>
            <person name="Ma J."/>
        </authorList>
    </citation>
    <scope>NUCLEOTIDE SEQUENCE [LARGE SCALE GENOMIC DNA]</scope>
    <source>
        <strain evidence="3">CGMCC 1.12750</strain>
    </source>
</reference>
<evidence type="ECO:0000313" key="2">
    <source>
        <dbReference type="EMBL" id="MFC7705019.1"/>
    </source>
</evidence>
<accession>A0ABW2UJZ6</accession>
<dbReference type="Pfam" id="PF11011">
    <property type="entry name" value="DUF2849"/>
    <property type="match status" value="1"/>
</dbReference>
<evidence type="ECO:0000313" key="3">
    <source>
        <dbReference type="Proteomes" id="UP001596516"/>
    </source>
</evidence>
<dbReference type="EMBL" id="JBHTFQ010000006">
    <property type="protein sequence ID" value="MFC7705019.1"/>
    <property type="molecule type" value="Genomic_DNA"/>
</dbReference>
<comment type="caution">
    <text evidence="2">The sequence shown here is derived from an EMBL/GenBank/DDBJ whole genome shotgun (WGS) entry which is preliminary data.</text>
</comment>